<keyword evidence="4" id="KW-1185">Reference proteome</keyword>
<evidence type="ECO:0000256" key="1">
    <source>
        <dbReference type="SAM" id="Phobius"/>
    </source>
</evidence>
<gene>
    <name evidence="3" type="ORF">P5G46_12660</name>
</gene>
<dbReference type="EMBL" id="JAROCE010000004">
    <property type="protein sequence ID" value="MFM2721361.1"/>
    <property type="molecule type" value="Genomic_DNA"/>
</dbReference>
<reference evidence="3 4" key="1">
    <citation type="submission" date="2023-03" db="EMBL/GenBank/DDBJ databases">
        <title>MT1 and MT2 Draft Genomes of Novel Species.</title>
        <authorList>
            <person name="Venkateswaran K."/>
        </authorList>
    </citation>
    <scope>NUCLEOTIDE SEQUENCE [LARGE SCALE GENOMIC DNA]</scope>
    <source>
        <strain evidence="3 4">IF8SW-P5</strain>
    </source>
</reference>
<keyword evidence="1" id="KW-1133">Transmembrane helix</keyword>
<dbReference type="Proteomes" id="UP001630303">
    <property type="component" value="Unassembled WGS sequence"/>
</dbReference>
<feature type="domain" description="Protein-glutamine gamma-glutamyltransferase-like C-terminal" evidence="2">
    <location>
        <begin position="136"/>
        <end position="205"/>
    </location>
</feature>
<protein>
    <submittedName>
        <fullName evidence="3">DUF4129 domain-containing protein</fullName>
    </submittedName>
</protein>
<keyword evidence="1" id="KW-0472">Membrane</keyword>
<sequence length="223" mass="23913">MSSGLWSRPTVVPLLPGPDEAREWAERELADPVYRAAEPTAFDRLARAVRDAIEALFTAPVSGDWGPWAFVVLAVLVVAAIVTGVLIWGRPRPLTRARPPALALFDHDDARSADQLRADAEAAAERREWDDAVVLRFRAFARGLIERGIVDPPPGATARAFSRSVGETLPALAAPAADGAGAFDDVRYLGRAGTAETYALVTRLDEAAMASRMAATDTRAGNR</sequence>
<evidence type="ECO:0000259" key="2">
    <source>
        <dbReference type="Pfam" id="PF13559"/>
    </source>
</evidence>
<organism evidence="3 4">
    <name type="scientific">Microbacterium mcarthurae</name>
    <dbReference type="NCBI Taxonomy" id="3035918"/>
    <lineage>
        <taxon>Bacteria</taxon>
        <taxon>Bacillati</taxon>
        <taxon>Actinomycetota</taxon>
        <taxon>Actinomycetes</taxon>
        <taxon>Micrococcales</taxon>
        <taxon>Microbacteriaceae</taxon>
        <taxon>Microbacterium</taxon>
    </lineage>
</organism>
<evidence type="ECO:0000313" key="3">
    <source>
        <dbReference type="EMBL" id="MFM2721361.1"/>
    </source>
</evidence>
<dbReference type="RefSeq" id="WP_408905846.1">
    <property type="nucleotide sequence ID" value="NZ_JAROCE010000004.1"/>
</dbReference>
<accession>A0ABW9GJI4</accession>
<name>A0ABW9GJI4_9MICO</name>
<proteinExistence type="predicted"/>
<evidence type="ECO:0000313" key="4">
    <source>
        <dbReference type="Proteomes" id="UP001630303"/>
    </source>
</evidence>
<dbReference type="InterPro" id="IPR025403">
    <property type="entry name" value="TgpA-like_C"/>
</dbReference>
<feature type="transmembrane region" description="Helical" evidence="1">
    <location>
        <begin position="65"/>
        <end position="88"/>
    </location>
</feature>
<keyword evidence="1" id="KW-0812">Transmembrane</keyword>
<dbReference type="Pfam" id="PF13559">
    <property type="entry name" value="DUF4129"/>
    <property type="match status" value="1"/>
</dbReference>
<comment type="caution">
    <text evidence="3">The sequence shown here is derived from an EMBL/GenBank/DDBJ whole genome shotgun (WGS) entry which is preliminary data.</text>
</comment>